<keyword evidence="4" id="KW-1185">Reference proteome</keyword>
<dbReference type="AlphaFoldDB" id="A0A4R0KNT2"/>
<keyword evidence="2" id="KW-0472">Membrane</keyword>
<feature type="compositionally biased region" description="Low complexity" evidence="1">
    <location>
        <begin position="28"/>
        <end position="45"/>
    </location>
</feature>
<accession>A0A4R0KNT2</accession>
<sequence>MQQPKIFTHKTQWSSNPGPNPRPTPSGLPLTDPTPTSHSTPPDATEAVDDGALDNTTSAAAASNQAVTGPAASAPSSGGSGDGGGNESSTADLDARYGRGRRSRRPLIIGVVAVVAAAGLAWLAWAAIVGSNPQVTSRLLRFEVTSATTAKATIQVDRTKSVEANCRLQAKAADFSIVGELTLTVPADSPRHQTLPATLTTQRSATSVVLIGCTTADSHRPH</sequence>
<evidence type="ECO:0000313" key="3">
    <source>
        <dbReference type="EMBL" id="TCC60576.1"/>
    </source>
</evidence>
<dbReference type="Proteomes" id="UP000291144">
    <property type="component" value="Unassembled WGS sequence"/>
</dbReference>
<proteinExistence type="predicted"/>
<dbReference type="InterPro" id="IPR025443">
    <property type="entry name" value="DUF4307"/>
</dbReference>
<protein>
    <submittedName>
        <fullName evidence="3">DUF4307 domain-containing protein</fullName>
    </submittedName>
</protein>
<evidence type="ECO:0000256" key="1">
    <source>
        <dbReference type="SAM" id="MobiDB-lite"/>
    </source>
</evidence>
<organism evidence="3 4">
    <name type="scientific">Kribbella pittospori</name>
    <dbReference type="NCBI Taxonomy" id="722689"/>
    <lineage>
        <taxon>Bacteria</taxon>
        <taxon>Bacillati</taxon>
        <taxon>Actinomycetota</taxon>
        <taxon>Actinomycetes</taxon>
        <taxon>Propionibacteriales</taxon>
        <taxon>Kribbellaceae</taxon>
        <taxon>Kribbella</taxon>
    </lineage>
</organism>
<feature type="region of interest" description="Disordered" evidence="1">
    <location>
        <begin position="1"/>
        <end position="98"/>
    </location>
</feature>
<comment type="caution">
    <text evidence="3">The sequence shown here is derived from an EMBL/GenBank/DDBJ whole genome shotgun (WGS) entry which is preliminary data.</text>
</comment>
<dbReference type="RefSeq" id="WP_131359416.1">
    <property type="nucleotide sequence ID" value="NZ_SJKB01000006.1"/>
</dbReference>
<feature type="compositionally biased region" description="Polar residues" evidence="1">
    <location>
        <begin position="1"/>
        <end position="17"/>
    </location>
</feature>
<name>A0A4R0KNT2_9ACTN</name>
<dbReference type="OrthoDB" id="3826498at2"/>
<feature type="compositionally biased region" description="Low complexity" evidence="1">
    <location>
        <begin position="55"/>
        <end position="77"/>
    </location>
</feature>
<dbReference type="Pfam" id="PF14155">
    <property type="entry name" value="DUF4307"/>
    <property type="match status" value="1"/>
</dbReference>
<reference evidence="3 4" key="1">
    <citation type="submission" date="2019-02" db="EMBL/GenBank/DDBJ databases">
        <title>Kribbella capetownensis sp. nov. and Kribbella speibonae sp. nov., isolated from soil.</title>
        <authorList>
            <person name="Curtis S.M."/>
            <person name="Norton I."/>
            <person name="Everest G.J."/>
            <person name="Meyers P.R."/>
        </authorList>
    </citation>
    <scope>NUCLEOTIDE SEQUENCE [LARGE SCALE GENOMIC DNA]</scope>
    <source>
        <strain evidence="3 4">NRRL B-24813</strain>
    </source>
</reference>
<keyword evidence="2" id="KW-0812">Transmembrane</keyword>
<gene>
    <name evidence="3" type="ORF">E0H73_21880</name>
</gene>
<evidence type="ECO:0000256" key="2">
    <source>
        <dbReference type="SAM" id="Phobius"/>
    </source>
</evidence>
<feature type="transmembrane region" description="Helical" evidence="2">
    <location>
        <begin position="106"/>
        <end position="128"/>
    </location>
</feature>
<evidence type="ECO:0000313" key="4">
    <source>
        <dbReference type="Proteomes" id="UP000291144"/>
    </source>
</evidence>
<dbReference type="EMBL" id="SJKB01000006">
    <property type="protein sequence ID" value="TCC60576.1"/>
    <property type="molecule type" value="Genomic_DNA"/>
</dbReference>
<keyword evidence="2" id="KW-1133">Transmembrane helix</keyword>